<dbReference type="InterPro" id="IPR011016">
    <property type="entry name" value="Znf_RING-CH"/>
</dbReference>
<keyword evidence="2 4" id="KW-0863">Zinc-finger</keyword>
<keyword evidence="9" id="KW-0808">Transferase</keyword>
<keyword evidence="3" id="KW-0862">Zinc</keyword>
<evidence type="ECO:0000256" key="2">
    <source>
        <dbReference type="ARBA" id="ARBA00022771"/>
    </source>
</evidence>
<evidence type="ECO:0000256" key="3">
    <source>
        <dbReference type="ARBA" id="ARBA00022833"/>
    </source>
</evidence>
<dbReference type="EMBL" id="JARAOO010000006">
    <property type="protein sequence ID" value="KAJ7965936.1"/>
    <property type="molecule type" value="Genomic_DNA"/>
</dbReference>
<keyword evidence="9" id="KW-0418">Kinase</keyword>
<protein>
    <submittedName>
        <fullName evidence="9">Mitogen-activated protein kinase kinase kinase 1</fullName>
    </submittedName>
</protein>
<comment type="caution">
    <text evidence="9">The sequence shown here is derived from an EMBL/GenBank/DDBJ whole genome shotgun (WGS) entry which is preliminary data.</text>
</comment>
<sequence>MDSVASNSTPPDNHHHRHRFKPSQPIADRIVRALRHQLRLLHRSESTFFILGATGNVYTVILSSTPSCTCPDRTTPCKHILFVLIRVLGVSLDDVCLRRRTLRSCQLSRLIDMPTLAEALAGASLRQRFHQLFFHSRQGCLRPVVEIEDGTTCPICLEEMGKEDRVVSCGTCKNPIHEECLVRWKRSRGRRSASCVICRARWRDRTEQDKYLNLAAYVTEDDMADQGDGNGGHCGD</sequence>
<dbReference type="PANTHER" id="PTHR21540:SF0">
    <property type="entry name" value="PHD FAMILY PROTEIN"/>
    <property type="match status" value="1"/>
</dbReference>
<feature type="compositionally biased region" description="Polar residues" evidence="5">
    <location>
        <begin position="1"/>
        <end position="11"/>
    </location>
</feature>
<dbReference type="Gene3D" id="3.30.40.10">
    <property type="entry name" value="Zinc/RING finger domain, C3HC4 (zinc finger)"/>
    <property type="match status" value="1"/>
</dbReference>
<evidence type="ECO:0000256" key="1">
    <source>
        <dbReference type="ARBA" id="ARBA00022723"/>
    </source>
</evidence>
<evidence type="ECO:0000259" key="6">
    <source>
        <dbReference type="PROSITE" id="PS50089"/>
    </source>
</evidence>
<feature type="domain" description="RING-type" evidence="6">
    <location>
        <begin position="153"/>
        <end position="199"/>
    </location>
</feature>
<dbReference type="PROSITE" id="PS50966">
    <property type="entry name" value="ZF_SWIM"/>
    <property type="match status" value="1"/>
</dbReference>
<dbReference type="Pfam" id="PF04434">
    <property type="entry name" value="SWIM"/>
    <property type="match status" value="1"/>
</dbReference>
<feature type="region of interest" description="Disordered" evidence="5">
    <location>
        <begin position="1"/>
        <end position="21"/>
    </location>
</feature>
<evidence type="ECO:0000256" key="5">
    <source>
        <dbReference type="SAM" id="MobiDB-lite"/>
    </source>
</evidence>
<dbReference type="InterPro" id="IPR039903">
    <property type="entry name" value="Zswim2"/>
</dbReference>
<dbReference type="Pfam" id="PF13639">
    <property type="entry name" value="zf-RING_2"/>
    <property type="match status" value="1"/>
</dbReference>
<dbReference type="Proteomes" id="UP001163823">
    <property type="component" value="Chromosome 6"/>
</dbReference>
<keyword evidence="1" id="KW-0479">Metal-binding</keyword>
<dbReference type="KEGG" id="qsa:O6P43_015491"/>
<dbReference type="InterPro" id="IPR007527">
    <property type="entry name" value="Znf_SWIM"/>
</dbReference>
<evidence type="ECO:0000313" key="9">
    <source>
        <dbReference type="EMBL" id="KAJ7965936.1"/>
    </source>
</evidence>
<evidence type="ECO:0000256" key="4">
    <source>
        <dbReference type="PROSITE-ProRule" id="PRU00175"/>
    </source>
</evidence>
<keyword evidence="10" id="KW-1185">Reference proteome</keyword>
<feature type="domain" description="RING-CH-type" evidence="8">
    <location>
        <begin position="145"/>
        <end position="205"/>
    </location>
</feature>
<reference evidence="9" key="1">
    <citation type="journal article" date="2023" name="Science">
        <title>Elucidation of the pathway for biosynthesis of saponin adjuvants from the soapbark tree.</title>
        <authorList>
            <person name="Reed J."/>
            <person name="Orme A."/>
            <person name="El-Demerdash A."/>
            <person name="Owen C."/>
            <person name="Martin L.B.B."/>
            <person name="Misra R.C."/>
            <person name="Kikuchi S."/>
            <person name="Rejzek M."/>
            <person name="Martin A.C."/>
            <person name="Harkess A."/>
            <person name="Leebens-Mack J."/>
            <person name="Louveau T."/>
            <person name="Stephenson M.J."/>
            <person name="Osbourn A."/>
        </authorList>
    </citation>
    <scope>NUCLEOTIDE SEQUENCE</scope>
    <source>
        <strain evidence="9">S10</strain>
    </source>
</reference>
<dbReference type="AlphaFoldDB" id="A0AAD7PRV5"/>
<dbReference type="SUPFAM" id="SSF57850">
    <property type="entry name" value="RING/U-box"/>
    <property type="match status" value="1"/>
</dbReference>
<dbReference type="PROSITE" id="PS50089">
    <property type="entry name" value="ZF_RING_2"/>
    <property type="match status" value="1"/>
</dbReference>
<evidence type="ECO:0000259" key="7">
    <source>
        <dbReference type="PROSITE" id="PS50966"/>
    </source>
</evidence>
<dbReference type="GO" id="GO:0016301">
    <property type="term" value="F:kinase activity"/>
    <property type="evidence" value="ECO:0007669"/>
    <property type="project" value="UniProtKB-KW"/>
</dbReference>
<gene>
    <name evidence="9" type="ORF">O6P43_015491</name>
</gene>
<dbReference type="InterPro" id="IPR013083">
    <property type="entry name" value="Znf_RING/FYVE/PHD"/>
</dbReference>
<dbReference type="PROSITE" id="PS51292">
    <property type="entry name" value="ZF_RING_CH"/>
    <property type="match status" value="1"/>
</dbReference>
<evidence type="ECO:0000313" key="10">
    <source>
        <dbReference type="Proteomes" id="UP001163823"/>
    </source>
</evidence>
<dbReference type="PANTHER" id="PTHR21540">
    <property type="entry name" value="RING FINGER AND SWIM DOMAIN-CONTAINING PROTEIN 2"/>
    <property type="match status" value="1"/>
</dbReference>
<name>A0AAD7PRV5_QUISA</name>
<dbReference type="GO" id="GO:0008270">
    <property type="term" value="F:zinc ion binding"/>
    <property type="evidence" value="ECO:0007669"/>
    <property type="project" value="UniProtKB-KW"/>
</dbReference>
<feature type="domain" description="SWIM-type" evidence="7">
    <location>
        <begin position="58"/>
        <end position="88"/>
    </location>
</feature>
<organism evidence="9 10">
    <name type="scientific">Quillaja saponaria</name>
    <name type="common">Soap bark tree</name>
    <dbReference type="NCBI Taxonomy" id="32244"/>
    <lineage>
        <taxon>Eukaryota</taxon>
        <taxon>Viridiplantae</taxon>
        <taxon>Streptophyta</taxon>
        <taxon>Embryophyta</taxon>
        <taxon>Tracheophyta</taxon>
        <taxon>Spermatophyta</taxon>
        <taxon>Magnoliopsida</taxon>
        <taxon>eudicotyledons</taxon>
        <taxon>Gunneridae</taxon>
        <taxon>Pentapetalae</taxon>
        <taxon>rosids</taxon>
        <taxon>fabids</taxon>
        <taxon>Fabales</taxon>
        <taxon>Quillajaceae</taxon>
        <taxon>Quillaja</taxon>
    </lineage>
</organism>
<accession>A0AAD7PRV5</accession>
<evidence type="ECO:0000259" key="8">
    <source>
        <dbReference type="PROSITE" id="PS51292"/>
    </source>
</evidence>
<dbReference type="GO" id="GO:0061630">
    <property type="term" value="F:ubiquitin protein ligase activity"/>
    <property type="evidence" value="ECO:0007669"/>
    <property type="project" value="InterPro"/>
</dbReference>
<proteinExistence type="predicted"/>
<dbReference type="InterPro" id="IPR001841">
    <property type="entry name" value="Znf_RING"/>
</dbReference>